<dbReference type="STRING" id="398720.MED217_12989"/>
<dbReference type="RefSeq" id="WP_009780952.1">
    <property type="nucleotide sequence ID" value="NZ_CH672395.1"/>
</dbReference>
<name>A3XPV6_LEEBM</name>
<dbReference type="EMBL" id="AANC01000008">
    <property type="protein sequence ID" value="EAQ48423.1"/>
    <property type="molecule type" value="Genomic_DNA"/>
</dbReference>
<keyword evidence="4" id="KW-0175">Coiled coil</keyword>
<comment type="caution">
    <text evidence="6">The sequence shown here is derived from an EMBL/GenBank/DDBJ whole genome shotgun (WGS) entry which is preliminary data.</text>
</comment>
<dbReference type="HOGENOM" id="CLU_021095_10_2_10"/>
<dbReference type="eggNOG" id="COG0732">
    <property type="taxonomic scope" value="Bacteria"/>
</dbReference>
<evidence type="ECO:0000256" key="2">
    <source>
        <dbReference type="ARBA" id="ARBA00022747"/>
    </source>
</evidence>
<dbReference type="SUPFAM" id="SSF116734">
    <property type="entry name" value="DNA methylase specificity domain"/>
    <property type="match status" value="2"/>
</dbReference>
<dbReference type="CDD" id="cd17278">
    <property type="entry name" value="RMtype1_S_LdeBORF1052P-TRD2-CR2"/>
    <property type="match status" value="1"/>
</dbReference>
<dbReference type="Gene3D" id="3.90.220.20">
    <property type="entry name" value="DNA methylase specificity domains"/>
    <property type="match status" value="2"/>
</dbReference>
<dbReference type="OrthoDB" id="9816225at2"/>
<evidence type="ECO:0000256" key="3">
    <source>
        <dbReference type="ARBA" id="ARBA00023125"/>
    </source>
</evidence>
<feature type="domain" description="Type I restriction modification DNA specificity" evidence="5">
    <location>
        <begin position="272"/>
        <end position="453"/>
    </location>
</feature>
<keyword evidence="2" id="KW-0680">Restriction system</keyword>
<dbReference type="Pfam" id="PF01420">
    <property type="entry name" value="Methylase_S"/>
    <property type="match status" value="2"/>
</dbReference>
<dbReference type="AlphaFoldDB" id="A3XPV6"/>
<organism evidence="6 7">
    <name type="scientific">Leeuwenhoekiella blandensis (strain CECT 7118 / CCUG 51940 / KCTC 22103 / MED217)</name>
    <name type="common">Flavobacterium sp. (strain MED217)</name>
    <dbReference type="NCBI Taxonomy" id="398720"/>
    <lineage>
        <taxon>Bacteria</taxon>
        <taxon>Pseudomonadati</taxon>
        <taxon>Bacteroidota</taxon>
        <taxon>Flavobacteriia</taxon>
        <taxon>Flavobacteriales</taxon>
        <taxon>Flavobacteriaceae</taxon>
        <taxon>Leeuwenhoekiella</taxon>
    </lineage>
</organism>
<dbReference type="InterPro" id="IPR044946">
    <property type="entry name" value="Restrct_endonuc_typeI_TRD_sf"/>
</dbReference>
<evidence type="ECO:0000256" key="4">
    <source>
        <dbReference type="SAM" id="Coils"/>
    </source>
</evidence>
<protein>
    <submittedName>
        <fullName evidence="6">Type I restriction-modification system specificity subunit</fullName>
    </submittedName>
</protein>
<dbReference type="GO" id="GO:0003677">
    <property type="term" value="F:DNA binding"/>
    <property type="evidence" value="ECO:0007669"/>
    <property type="project" value="UniProtKB-KW"/>
</dbReference>
<sequence>MREDWVECTLGSLLKLKNGYAFKSSKYQKDGIPVIRIGDIQDWNVDIENAKRIDDNIEYDSHIVNKGDILIAMSGATTGKFGIYNSDKKAYQNQRVGNLIPHSEELTSNNYIYYLLYSLKRDIEQQAYGGAQPNISATKIEALKTKLFPLPIQQAIVKKIEELFSSLDSGIADLKKAQDQLKIYRQAVLKKAFEGKLTKEWREKQTELPTAEELLKEIKKERQKHYEQQLAKWKEAVISWENNDKEGKKPGKPGKIKEFELNEIEELPIIPNTWAWEKLGNVCLKIMDGTHFSPKNIEKGDFKYITAKNIKEGRIDLRNISYVTQEDHEAIFGRCDVKKGDVLYIKDGATTGRAAVNTLEEEFSLLSSVGVFRTIKSFINPKFLESFLNAQVTRNRMLSNIAGVAITRLTLVKLNNSMFSLCSVEEQHQIVQEIESRLSVCDAVEQNIQDSLEKAQALRQSILKKAFEGTLLSDKEIAKCKAHPDYEPASVLLERIKAEKNK</sequence>
<feature type="coiled-coil region" evidence="4">
    <location>
        <begin position="208"/>
        <end position="243"/>
    </location>
</feature>
<gene>
    <name evidence="6" type="ORF">MED217_12989</name>
</gene>
<dbReference type="InterPro" id="IPR000055">
    <property type="entry name" value="Restrct_endonuc_typeI_TRD"/>
</dbReference>
<evidence type="ECO:0000313" key="7">
    <source>
        <dbReference type="Proteomes" id="UP000001601"/>
    </source>
</evidence>
<feature type="domain" description="Type I restriction modification DNA specificity" evidence="5">
    <location>
        <begin position="3"/>
        <end position="166"/>
    </location>
</feature>
<comment type="similarity">
    <text evidence="1">Belongs to the type-I restriction system S methylase family.</text>
</comment>
<evidence type="ECO:0000259" key="5">
    <source>
        <dbReference type="Pfam" id="PF01420"/>
    </source>
</evidence>
<reference evidence="6 7" key="1">
    <citation type="journal article" date="2007" name="Nature">
        <title>Light stimulates growth of proteorhodopsin-containing marine Flavobacteria.</title>
        <authorList>
            <person name="Gomez-Consarnau L."/>
            <person name="Gonzalez J.M."/>
            <person name="Coll-Llado M."/>
            <person name="Gourdon P."/>
            <person name="Pascher T."/>
            <person name="Neutze R."/>
            <person name="Pedros-Alio C."/>
            <person name="Pinhassi J."/>
        </authorList>
    </citation>
    <scope>NUCLEOTIDE SEQUENCE [LARGE SCALE GENOMIC DNA]</scope>
    <source>
        <strain evidence="6 7">MED217</strain>
    </source>
</reference>
<dbReference type="InterPro" id="IPR051212">
    <property type="entry name" value="Type-I_RE_S_subunit"/>
</dbReference>
<keyword evidence="3" id="KW-0238">DNA-binding</keyword>
<proteinExistence type="inferred from homology"/>
<dbReference type="PANTHER" id="PTHR43140:SF1">
    <property type="entry name" value="TYPE I RESTRICTION ENZYME ECOKI SPECIFICITY SUBUNIT"/>
    <property type="match status" value="1"/>
</dbReference>
<keyword evidence="7" id="KW-1185">Reference proteome</keyword>
<dbReference type="Proteomes" id="UP000001601">
    <property type="component" value="Unassembled WGS sequence"/>
</dbReference>
<dbReference type="PANTHER" id="PTHR43140">
    <property type="entry name" value="TYPE-1 RESTRICTION ENZYME ECOKI SPECIFICITY PROTEIN"/>
    <property type="match status" value="1"/>
</dbReference>
<dbReference type="GO" id="GO:0009307">
    <property type="term" value="P:DNA restriction-modification system"/>
    <property type="evidence" value="ECO:0007669"/>
    <property type="project" value="UniProtKB-KW"/>
</dbReference>
<evidence type="ECO:0000313" key="6">
    <source>
        <dbReference type="EMBL" id="EAQ48423.1"/>
    </source>
</evidence>
<accession>A3XPV6</accession>
<evidence type="ECO:0000256" key="1">
    <source>
        <dbReference type="ARBA" id="ARBA00010923"/>
    </source>
</evidence>